<keyword evidence="3" id="KW-1185">Reference proteome</keyword>
<dbReference type="EMBL" id="NPDN01000003">
    <property type="protein sequence ID" value="PJZ26358.1"/>
    <property type="molecule type" value="Genomic_DNA"/>
</dbReference>
<dbReference type="AlphaFoldDB" id="A0A2M9XF97"/>
<reference evidence="2 3" key="1">
    <citation type="submission" date="2017-07" db="EMBL/GenBank/DDBJ databases">
        <title>Leptospira spp. isolated from tropical soils.</title>
        <authorList>
            <person name="Thibeaux R."/>
            <person name="Iraola G."/>
            <person name="Ferres I."/>
            <person name="Bierque E."/>
            <person name="Girault D."/>
            <person name="Soupe-Gilbert M.-E."/>
            <person name="Picardeau M."/>
            <person name="Goarant C."/>
        </authorList>
    </citation>
    <scope>NUCLEOTIDE SEQUENCE [LARGE SCALE GENOMIC DNA]</scope>
    <source>
        <strain evidence="2 3">MCA1-C-A1</strain>
    </source>
</reference>
<accession>A0A2M9XF97</accession>
<evidence type="ECO:0000313" key="3">
    <source>
        <dbReference type="Proteomes" id="UP000232196"/>
    </source>
</evidence>
<evidence type="ECO:0000256" key="1">
    <source>
        <dbReference type="SAM" id="Phobius"/>
    </source>
</evidence>
<dbReference type="Proteomes" id="UP000232196">
    <property type="component" value="Unassembled WGS sequence"/>
</dbReference>
<evidence type="ECO:0000313" key="2">
    <source>
        <dbReference type="EMBL" id="PJZ26358.1"/>
    </source>
</evidence>
<feature type="transmembrane region" description="Helical" evidence="1">
    <location>
        <begin position="67"/>
        <end position="85"/>
    </location>
</feature>
<dbReference type="OrthoDB" id="330267at2"/>
<keyword evidence="1" id="KW-0472">Membrane</keyword>
<keyword evidence="1" id="KW-1133">Transmembrane helix</keyword>
<sequence length="102" mass="11739">MRTQPGGVVIHSRAQPQKPIKYRTGKPEEEEIASFWVFYLFLFIGSLIPIVGVFPAFILFSFAKNKFFKFLPLVLSILTSSYALYVRAHSGSVFQQLRNFVY</sequence>
<organism evidence="2 3">
    <name type="scientific">Leptospira hartskeerlii</name>
    <dbReference type="NCBI Taxonomy" id="2023177"/>
    <lineage>
        <taxon>Bacteria</taxon>
        <taxon>Pseudomonadati</taxon>
        <taxon>Spirochaetota</taxon>
        <taxon>Spirochaetia</taxon>
        <taxon>Leptospirales</taxon>
        <taxon>Leptospiraceae</taxon>
        <taxon>Leptospira</taxon>
    </lineage>
</organism>
<comment type="caution">
    <text evidence="2">The sequence shown here is derived from an EMBL/GenBank/DDBJ whole genome shotgun (WGS) entry which is preliminary data.</text>
</comment>
<gene>
    <name evidence="2" type="ORF">CH357_07650</name>
</gene>
<keyword evidence="1" id="KW-0812">Transmembrane</keyword>
<feature type="transmembrane region" description="Helical" evidence="1">
    <location>
        <begin position="36"/>
        <end position="60"/>
    </location>
</feature>
<proteinExistence type="predicted"/>
<protein>
    <submittedName>
        <fullName evidence="2">Uncharacterized protein</fullName>
    </submittedName>
</protein>
<name>A0A2M9XF97_9LEPT</name>